<evidence type="ECO:0000313" key="3">
    <source>
        <dbReference type="EMBL" id="QID84878.1"/>
    </source>
</evidence>
<dbReference type="OrthoDB" id="3260408at2759"/>
<evidence type="ECO:0000256" key="1">
    <source>
        <dbReference type="SAM" id="MobiDB-lite"/>
    </source>
</evidence>
<sequence length="577" mass="66813">MGKLIKLITTLTVLVSLLQYCCEFNSGSISCERTQTLCHYTNPRVWNTYFSRNCELYKNKVSPGFDIVARKYDTAVKPVIDDATVKVNKVAIQPAFKVIHSQCKKWNCGKYYQLVRSPMVKTRRFFFAKYNAFVKPNIDKFFTAEFRSHLKERILKCKNIGHYYFTITSRCIKSKYDFIVGNTEEKLMGKFKNKDTHGIHGSVTHEPSSEDMVLTVSTMESDEEELTTTSTQTVVETITLDQEEASAVANHAHDDEASTDVEDSTDVNVNEQALLQEDFDMWNETILQKTQDVIQLFEKDVSKYINGKLVEEANHFKAKFQSLDDKSKKFFSKISLAINDIECVEGIDSETGKKIFFDKSGSTEISQYITRELVREYFNETRSTLDELTNAMEKDLSEITDEIEKKVNAIREENVEVFEEWGDIIVNEWSKRMAYVDVINAHMGADDDTTLDEEKAKSSVNWKKFLKGKKQIIESRDKLAHHSADLSRVNAFRQKVQKKILSFTQESGEFLYILRSKANLQFQERERKERERKEREKAAAEEFQRQQELLLQQEEEDEEDVSYTSTSTITTTTTMTL</sequence>
<name>A0A6C1E6D5_SACPS</name>
<protein>
    <submittedName>
        <fullName evidence="3">Sensitivity to high expression protein she10</fullName>
    </submittedName>
</protein>
<gene>
    <name evidence="3" type="primary">SHE10</name>
    <name evidence="3" type="ORF">GRS66_007412</name>
</gene>
<feature type="signal peptide" evidence="2">
    <location>
        <begin position="1"/>
        <end position="23"/>
    </location>
</feature>
<feature type="compositionally biased region" description="Low complexity" evidence="1">
    <location>
        <begin position="562"/>
        <end position="577"/>
    </location>
</feature>
<dbReference type="Proteomes" id="UP000501346">
    <property type="component" value="Chromosome SeVII-ScVII"/>
</dbReference>
<evidence type="ECO:0000256" key="2">
    <source>
        <dbReference type="SAM" id="SignalP"/>
    </source>
</evidence>
<dbReference type="AlphaFoldDB" id="A0A6C1E6D5"/>
<dbReference type="EMBL" id="CP049004">
    <property type="protein sequence ID" value="QID84878.1"/>
    <property type="molecule type" value="Genomic_DNA"/>
</dbReference>
<organism evidence="3 4">
    <name type="scientific">Saccharomyces pastorianus</name>
    <name type="common">Lager yeast</name>
    <name type="synonym">Saccharomyces cerevisiae x Saccharomyces eubayanus</name>
    <dbReference type="NCBI Taxonomy" id="27292"/>
    <lineage>
        <taxon>Eukaryota</taxon>
        <taxon>Fungi</taxon>
        <taxon>Dikarya</taxon>
        <taxon>Ascomycota</taxon>
        <taxon>Saccharomycotina</taxon>
        <taxon>Saccharomycetes</taxon>
        <taxon>Saccharomycetales</taxon>
        <taxon>Saccharomycetaceae</taxon>
        <taxon>Saccharomyces</taxon>
    </lineage>
</organism>
<proteinExistence type="predicted"/>
<feature type="chain" id="PRO_5025419620" evidence="2">
    <location>
        <begin position="24"/>
        <end position="577"/>
    </location>
</feature>
<evidence type="ECO:0000313" key="4">
    <source>
        <dbReference type="Proteomes" id="UP000501346"/>
    </source>
</evidence>
<reference evidence="3 4" key="1">
    <citation type="journal article" date="2019" name="BMC Genomics">
        <title>Chromosome level assembly and comparative genome analysis confirm lager-brewing yeasts originated from a single hybridization.</title>
        <authorList>
            <person name="Salazar A.N."/>
            <person name="Gorter de Vries A.R."/>
            <person name="van den Broek M."/>
            <person name="Brouwers N."/>
            <person name="de la Torre Cortes P."/>
            <person name="Kuijpers N.G.A."/>
            <person name="Daran J.G."/>
            <person name="Abeel T."/>
        </authorList>
    </citation>
    <scope>NUCLEOTIDE SEQUENCE [LARGE SCALE GENOMIC DNA]</scope>
    <source>
        <strain evidence="3 4">CBS 1483</strain>
    </source>
</reference>
<feature type="region of interest" description="Disordered" evidence="1">
    <location>
        <begin position="550"/>
        <end position="577"/>
    </location>
</feature>
<feature type="region of interest" description="Disordered" evidence="1">
    <location>
        <begin position="525"/>
        <end position="544"/>
    </location>
</feature>
<keyword evidence="2" id="KW-0732">Signal</keyword>
<accession>A0A6C1E6D5</accession>
<keyword evidence="4" id="KW-1185">Reference proteome</keyword>